<evidence type="ECO:0000313" key="3">
    <source>
        <dbReference type="Proteomes" id="UP000216300"/>
    </source>
</evidence>
<gene>
    <name evidence="2" type="ORF">CGZ91_13240</name>
</gene>
<keyword evidence="3" id="KW-1185">Reference proteome</keyword>
<dbReference type="Gene3D" id="3.20.20.150">
    <property type="entry name" value="Divalent-metal-dependent TIM barrel enzymes"/>
    <property type="match status" value="1"/>
</dbReference>
<organism evidence="2 3">
    <name type="scientific">Parenemella sanctibonifatiensis</name>
    <dbReference type="NCBI Taxonomy" id="2016505"/>
    <lineage>
        <taxon>Bacteria</taxon>
        <taxon>Bacillati</taxon>
        <taxon>Actinomycetota</taxon>
        <taxon>Actinomycetes</taxon>
        <taxon>Propionibacteriales</taxon>
        <taxon>Propionibacteriaceae</taxon>
        <taxon>Parenemella</taxon>
    </lineage>
</organism>
<dbReference type="InterPro" id="IPR050312">
    <property type="entry name" value="IolE/XylAMocC-like"/>
</dbReference>
<dbReference type="AlphaFoldDB" id="A0A255EBD7"/>
<dbReference type="PANTHER" id="PTHR12110">
    <property type="entry name" value="HYDROXYPYRUVATE ISOMERASE"/>
    <property type="match status" value="1"/>
</dbReference>
<comment type="caution">
    <text evidence="2">The sequence shown here is derived from an EMBL/GenBank/DDBJ whole genome shotgun (WGS) entry which is preliminary data.</text>
</comment>
<dbReference type="RefSeq" id="WP_094455880.1">
    <property type="nucleotide sequence ID" value="NZ_NMVJ01000011.1"/>
</dbReference>
<dbReference type="Pfam" id="PF01261">
    <property type="entry name" value="AP_endonuc_2"/>
    <property type="match status" value="1"/>
</dbReference>
<dbReference type="EMBL" id="NMVJ01000011">
    <property type="protein sequence ID" value="OYN88570.1"/>
    <property type="molecule type" value="Genomic_DNA"/>
</dbReference>
<accession>A0A255EBD7</accession>
<feature type="domain" description="Xylose isomerase-like TIM barrel" evidence="1">
    <location>
        <begin position="23"/>
        <end position="260"/>
    </location>
</feature>
<dbReference type="InterPro" id="IPR036237">
    <property type="entry name" value="Xyl_isomerase-like_sf"/>
</dbReference>
<proteinExistence type="predicted"/>
<dbReference type="Proteomes" id="UP000216300">
    <property type="component" value="Unassembled WGS sequence"/>
</dbReference>
<dbReference type="PANTHER" id="PTHR12110:SF52">
    <property type="entry name" value="XYLOSE ISOMERASE"/>
    <property type="match status" value="1"/>
</dbReference>
<name>A0A255EBD7_9ACTN</name>
<dbReference type="OrthoDB" id="9787068at2"/>
<dbReference type="SUPFAM" id="SSF51658">
    <property type="entry name" value="Xylose isomerase-like"/>
    <property type="match status" value="1"/>
</dbReference>
<reference evidence="2 3" key="1">
    <citation type="submission" date="2017-07" db="EMBL/GenBank/DDBJ databases">
        <title>Draft whole genome sequences of clinical Proprionibacteriaceae strains.</title>
        <authorList>
            <person name="Bernier A.-M."/>
            <person name="Bernard K."/>
            <person name="Domingo M.-C."/>
        </authorList>
    </citation>
    <scope>NUCLEOTIDE SEQUENCE [LARGE SCALE GENOMIC DNA]</scope>
    <source>
        <strain evidence="2 3">NML 150081</strain>
    </source>
</reference>
<evidence type="ECO:0000259" key="1">
    <source>
        <dbReference type="Pfam" id="PF01261"/>
    </source>
</evidence>
<sequence>MTDLSRLSLNTATAKLQTLAECVEAAAEAGLGAVGPWRDRVQEVGAAEAGRIIRDAGLRTSSLCRGGFLTAVGEQATAEALADNRRALEEAAAIGAGELVMVVGGLPEGDRDIVAARQRVADGIAALVPHAQDAGVRLALEPMNPIFAADRGVLSTLEQSLEMAAPFPAEAVGVVVDTYHVWWDPKLQEMIARAGAEGRISSYQVCDWELPLKEDTLNSRGYMGDGHCDFTSTTQWVRDAGYTGDIEVEIFNVGIWEQGAPTIVATMAQRYADLVLPHL</sequence>
<evidence type="ECO:0000313" key="2">
    <source>
        <dbReference type="EMBL" id="OYN88570.1"/>
    </source>
</evidence>
<dbReference type="InterPro" id="IPR013022">
    <property type="entry name" value="Xyl_isomerase-like_TIM-brl"/>
</dbReference>
<protein>
    <recommendedName>
        <fullName evidence="1">Xylose isomerase-like TIM barrel domain-containing protein</fullName>
    </recommendedName>
</protein>